<dbReference type="PANTHER" id="PTHR32182">
    <property type="entry name" value="DNA REPLICATION AND REPAIR PROTEIN RECF"/>
    <property type="match status" value="1"/>
</dbReference>
<sequence length="412" mass="45710">MIECDGHVRKAHQPKRYQTMIHEIRIQNFKSIRNVTVEFTPVTVLIGRSGTGKSNFIEAIRYLRDLLGADWNGMGGGVAGMGSGVLSSVETIRPLPKTNAPTRFEIFFSVRSEKKKYRYLLDLGKTPVEGGIGEEKLCLGENVLFHQSVDANNQAIWKVEPRLVEVPAPGGVALGRMPSLSEVVVAYVALTEGIGCYSFPRSVMLDGAKSEAGQFGFQDAGSNYLQTMRKIVSNFQDSSARQRILSSLQRVIHGVSSVELNDLRQPQYAVVGHLFNRLTLELKLSQESEGFRRFFAHLLALNQQPSKLAMFFEHPEEGVHPSALSLLVDDFLAAPEDGRGQVILTTHSPELLDRFDADQIQVVEKEGFFTQIGELAMEQREALDNQLTEPGELLTVDPARLEDALESTVHSE</sequence>
<dbReference type="GO" id="GO:0006302">
    <property type="term" value="P:double-strand break repair"/>
    <property type="evidence" value="ECO:0007669"/>
    <property type="project" value="TreeGrafter"/>
</dbReference>
<dbReference type="GO" id="GO:0016887">
    <property type="term" value="F:ATP hydrolysis activity"/>
    <property type="evidence" value="ECO:0007669"/>
    <property type="project" value="InterPro"/>
</dbReference>
<gene>
    <name evidence="2" type="ORF">Poly21_03330</name>
</gene>
<dbReference type="InterPro" id="IPR014555">
    <property type="entry name" value="RecF-like"/>
</dbReference>
<evidence type="ECO:0000259" key="1">
    <source>
        <dbReference type="Pfam" id="PF13304"/>
    </source>
</evidence>
<dbReference type="Pfam" id="PF13304">
    <property type="entry name" value="AAA_21"/>
    <property type="match status" value="1"/>
</dbReference>
<dbReference type="Proteomes" id="UP000319908">
    <property type="component" value="Unassembled WGS sequence"/>
</dbReference>
<dbReference type="Gene3D" id="3.40.50.300">
    <property type="entry name" value="P-loop containing nucleotide triphosphate hydrolases"/>
    <property type="match status" value="2"/>
</dbReference>
<keyword evidence="3" id="KW-1185">Reference proteome</keyword>
<evidence type="ECO:0000313" key="2">
    <source>
        <dbReference type="EMBL" id="TWU18178.1"/>
    </source>
</evidence>
<dbReference type="SUPFAM" id="SSF52540">
    <property type="entry name" value="P-loop containing nucleoside triphosphate hydrolases"/>
    <property type="match status" value="1"/>
</dbReference>
<feature type="domain" description="ATPase AAA-type core" evidence="1">
    <location>
        <begin position="42"/>
        <end position="353"/>
    </location>
</feature>
<evidence type="ECO:0000313" key="3">
    <source>
        <dbReference type="Proteomes" id="UP000319908"/>
    </source>
</evidence>
<dbReference type="InterPro" id="IPR027417">
    <property type="entry name" value="P-loop_NTPase"/>
</dbReference>
<accession>A0A5C6C224</accession>
<dbReference type="PIRSF" id="PIRSF029347">
    <property type="entry name" value="RecF"/>
    <property type="match status" value="1"/>
</dbReference>
<protein>
    <submittedName>
        <fullName evidence="2">Recombination protein F</fullName>
    </submittedName>
</protein>
<name>A0A5C6C224_9BACT</name>
<dbReference type="AlphaFoldDB" id="A0A5C6C224"/>
<comment type="caution">
    <text evidence="2">The sequence shown here is derived from an EMBL/GenBank/DDBJ whole genome shotgun (WGS) entry which is preliminary data.</text>
</comment>
<reference evidence="2 3" key="1">
    <citation type="journal article" date="2020" name="Antonie Van Leeuwenhoek">
        <title>Rhodopirellula heiligendammensis sp. nov., Rhodopirellula pilleata sp. nov., and Rhodopirellula solitaria sp. nov. isolated from natural or artificial marine surfaces in Northern Germany and California, USA, and emended description of the genus Rhodopirellula.</title>
        <authorList>
            <person name="Kallscheuer N."/>
            <person name="Wiegand S."/>
            <person name="Jogler M."/>
            <person name="Boedeker C."/>
            <person name="Peeters S.H."/>
            <person name="Rast P."/>
            <person name="Heuer A."/>
            <person name="Jetten M.S.M."/>
            <person name="Rohde M."/>
            <person name="Jogler C."/>
        </authorList>
    </citation>
    <scope>NUCLEOTIDE SEQUENCE [LARGE SCALE GENOMIC DNA]</scope>
    <source>
        <strain evidence="2 3">Poly21</strain>
    </source>
</reference>
<dbReference type="InterPro" id="IPR003959">
    <property type="entry name" value="ATPase_AAA_core"/>
</dbReference>
<dbReference type="EMBL" id="SJPU01000001">
    <property type="protein sequence ID" value="TWU18178.1"/>
    <property type="molecule type" value="Genomic_DNA"/>
</dbReference>
<dbReference type="OrthoDB" id="9814775at2"/>
<dbReference type="GO" id="GO:0000731">
    <property type="term" value="P:DNA synthesis involved in DNA repair"/>
    <property type="evidence" value="ECO:0007669"/>
    <property type="project" value="TreeGrafter"/>
</dbReference>
<dbReference type="PANTHER" id="PTHR32182:SF25">
    <property type="entry name" value="SLR1056 PROTEIN"/>
    <property type="match status" value="1"/>
</dbReference>
<organism evidence="2 3">
    <name type="scientific">Allorhodopirellula heiligendammensis</name>
    <dbReference type="NCBI Taxonomy" id="2714739"/>
    <lineage>
        <taxon>Bacteria</taxon>
        <taxon>Pseudomonadati</taxon>
        <taxon>Planctomycetota</taxon>
        <taxon>Planctomycetia</taxon>
        <taxon>Pirellulales</taxon>
        <taxon>Pirellulaceae</taxon>
        <taxon>Allorhodopirellula</taxon>
    </lineage>
</organism>
<dbReference type="GO" id="GO:0005524">
    <property type="term" value="F:ATP binding"/>
    <property type="evidence" value="ECO:0007669"/>
    <property type="project" value="InterPro"/>
</dbReference>
<proteinExistence type="predicted"/>